<feature type="region of interest" description="Disordered" evidence="16">
    <location>
        <begin position="1"/>
        <end position="20"/>
    </location>
</feature>
<evidence type="ECO:0000256" key="14">
    <source>
        <dbReference type="PROSITE-ProRule" id="PRU00175"/>
    </source>
</evidence>
<dbReference type="GO" id="GO:0005829">
    <property type="term" value="C:cytosol"/>
    <property type="evidence" value="ECO:0000318"/>
    <property type="project" value="GO_Central"/>
</dbReference>
<keyword evidence="19" id="KW-1185">Reference proteome</keyword>
<reference evidence="19" key="1">
    <citation type="journal article" date="2011" name="Genome Biol.">
        <title>Comparative genomics of the social amoebae Dictyostelium discoideum and Dictyostelium purpureum.</title>
        <authorList>
            <consortium name="US DOE Joint Genome Institute (JGI-PGF)"/>
            <person name="Sucgang R."/>
            <person name="Kuo A."/>
            <person name="Tian X."/>
            <person name="Salerno W."/>
            <person name="Parikh A."/>
            <person name="Feasley C.L."/>
            <person name="Dalin E."/>
            <person name="Tu H."/>
            <person name="Huang E."/>
            <person name="Barry K."/>
            <person name="Lindquist E."/>
            <person name="Shapiro H."/>
            <person name="Bruce D."/>
            <person name="Schmutz J."/>
            <person name="Salamov A."/>
            <person name="Fey P."/>
            <person name="Gaudet P."/>
            <person name="Anjard C."/>
            <person name="Babu M.M."/>
            <person name="Basu S."/>
            <person name="Bushmanova Y."/>
            <person name="van der Wel H."/>
            <person name="Katoh-Kurasawa M."/>
            <person name="Dinh C."/>
            <person name="Coutinho P.M."/>
            <person name="Saito T."/>
            <person name="Elias M."/>
            <person name="Schaap P."/>
            <person name="Kay R.R."/>
            <person name="Henrissat B."/>
            <person name="Eichinger L."/>
            <person name="Rivero F."/>
            <person name="Putnam N.H."/>
            <person name="West C.M."/>
            <person name="Loomis W.F."/>
            <person name="Chisholm R.L."/>
            <person name="Shaulsky G."/>
            <person name="Strassmann J.E."/>
            <person name="Queller D.C."/>
            <person name="Kuspa A."/>
            <person name="Grigoriev I.V."/>
        </authorList>
    </citation>
    <scope>NUCLEOTIDE SEQUENCE [LARGE SCALE GENOMIC DNA]</scope>
    <source>
        <strain evidence="19">QSDP1</strain>
    </source>
</reference>
<dbReference type="VEuPathDB" id="AmoebaDB:DICPUDRAFT_93458"/>
<dbReference type="eggNOG" id="KOG0803">
    <property type="taxonomic scope" value="Eukaryota"/>
</dbReference>
<dbReference type="SUPFAM" id="SSF48371">
    <property type="entry name" value="ARM repeat"/>
    <property type="match status" value="1"/>
</dbReference>
<dbReference type="InterPro" id="IPR011989">
    <property type="entry name" value="ARM-like"/>
</dbReference>
<keyword evidence="9 15" id="KW-0479">Metal-binding</keyword>
<dbReference type="Gene3D" id="3.30.40.10">
    <property type="entry name" value="Zinc/RING finger domain, C3HC4 (zinc finger)"/>
    <property type="match status" value="1"/>
</dbReference>
<evidence type="ECO:0000256" key="4">
    <source>
        <dbReference type="ARBA" id="ARBA00007997"/>
    </source>
</evidence>
<dbReference type="STRING" id="5786.F0Z7M9"/>
<dbReference type="InterPro" id="IPR054478">
    <property type="entry name" value="LTN1_UBC"/>
</dbReference>
<dbReference type="InterPro" id="IPR013083">
    <property type="entry name" value="Znf_RING/FYVE/PHD"/>
</dbReference>
<dbReference type="Gene3D" id="1.25.10.10">
    <property type="entry name" value="Leucine-rich Repeat Variant"/>
    <property type="match status" value="1"/>
</dbReference>
<dbReference type="GO" id="GO:0043023">
    <property type="term" value="F:ribosomal large subunit binding"/>
    <property type="evidence" value="ECO:0000318"/>
    <property type="project" value="GO_Central"/>
</dbReference>
<evidence type="ECO:0000256" key="11">
    <source>
        <dbReference type="ARBA" id="ARBA00022771"/>
    </source>
</evidence>
<evidence type="ECO:0000256" key="1">
    <source>
        <dbReference type="ARBA" id="ARBA00000900"/>
    </source>
</evidence>
<comment type="function">
    <text evidence="15">E3 ubiquitin-protein ligase. Component of the ribosome quality control complex (RQC), a ribosome-associated complex that mediates ubiquitination and extraction of incompletely synthesized nascent chains for proteasomal degradation.</text>
</comment>
<comment type="pathway">
    <text evidence="3 15">Protein modification; protein ubiquitination.</text>
</comment>
<evidence type="ECO:0000313" key="19">
    <source>
        <dbReference type="Proteomes" id="UP000001064"/>
    </source>
</evidence>
<evidence type="ECO:0000256" key="10">
    <source>
        <dbReference type="ARBA" id="ARBA00022737"/>
    </source>
</evidence>
<gene>
    <name evidence="18" type="ORF">DICPUDRAFT_93458</name>
</gene>
<dbReference type="EC" id="2.3.2.27" evidence="5 15"/>
<evidence type="ECO:0000256" key="5">
    <source>
        <dbReference type="ARBA" id="ARBA00012483"/>
    </source>
</evidence>
<evidence type="ECO:0000256" key="7">
    <source>
        <dbReference type="ARBA" id="ARBA00022490"/>
    </source>
</evidence>
<dbReference type="SMART" id="SM01197">
    <property type="entry name" value="FANCL_C"/>
    <property type="match status" value="1"/>
</dbReference>
<sequence length="1720" mass="198144">MGKDRNNNRGPKFNPSSSGEAGSLLPGGFIGFSAFTTNLTNATDPDYYQVDPEYQVLLKKLQKKDSISRIKGLEELNKLFSKINIESPEFNPSSIKPLMNAWEFMYRRLVNDDDRHVRDLANICLGSIGSRIGKHMGPHVKVLLGPWVFSICDQKDQAVNSALNSFNNIFPEKKQKDVYKFGHDEALTYLCENLQETPQTIGDSKSVTPEVLQDRYERCISNSLLAIDYLINKTQEDTTTSTSTSTSTTTTDTNNKNLEIYENIFESQFFSFFQSKSSLIRKTSYRVLTTIINKLPMFVEKNFKDFSSKVLGLFSEKDSTTHLFMWEGVISFLKKYGDKAWDQVDVRKHVLPRLWSFFKSGCYGSYDLSYPSILPLLTFIPSSVIGEGTAFFKEFFGNLFKGLEVLDNVRLYGNPNNQDRPSNLMLSCYLECIVYSSKKWGSQQEEVNQYLIQDLFGSFYRDYFNLEYCSFTKSFLVTKLLETTRKLSSINEQLNVPQLEALFKLNVLNDVFVNLIKAEKEKQPETKEEKLVQSISNETFFDRFNLFLSYSSMSSGGNPSNNLVFIQEFIKRLFGLACNGLSVHQEYSIKMIDIILKNYKISQILLTTNDFQNFFSNTIVPSLNKAISEQNKQLVSNLISITITLLTAILKENNDQKDFNQYWSTILNVFINDRSGMINGSASLGLEAELSKLINTISSQETTSEKRSWLSNQLLDKLTKSIISNCNDNDEKEYKPIVPGDVIERLIKCLSSKLSQLMETIEMNLLLDFNLDYLVGLSLMVLSIDDYNQQLEPIKGLISQWIKFIIEIHHRPNLQSLYSKDLLSINNQIIATKYKDTNISTLIINLIIEYVEKLSEPDLDYLSNQLVQLINNNTDNNSCLDNLFKHYSNNNSNLVSQIKISWFRYNKVLPLYLITDKQPTTLNQQQVNQLFKTIIFNFNIINSIGFDEVTKYLISSPNTSLIINQILSCFIFINNDNKLEEGQQLPTYYYQVMNFIDITSSSFINNFIKSLFKFEDKSIFSTEWFKKLLNGATTSNSSSNQQIINLLSVKLFVDYLTKEEEESEEAKKYFHLLLEQASIFENFKKSNLTVQELNFIQILLPILSTSASSKDLIQFYKESLYEKISNITPSIPNDFTPTIVHLSLLSSILLQEQMNGNKEISSLISEKEFSVLLNGLQMIQQWYQKLKSPLLKDASENNKELELVLLNFIFIIIQYSLCKKSNLPSNLSQLVQSLLTVWLTNTIYDNEPLSNINNNTEQLNQLINYQSLKIYNLLLSNDNIKYIIPGSDQFIIDHSILVLNNWLHLSSSPLTSNSHLLELYSNTFEKMDSDIRYKISLTKIDNIISLLYSTSRGIQKTAYTILESYFSNENSQLVKSFLLSDNPEDDDDEKVQFIVFSKEFERILLDFDSSWKELKKNKNSSTINIKCVGQLILWNLLLKNYSKLDLNKRSVVNGWLNQTHKVSQLLNYIFTFAKKDEQPNYNYSEFPFNEIEENENNINNNITNITFRYSTIQMLCSHCIFSLVNYLPNMFRRWADDCSTNSKMNQQIQNYVTNYISPLIIQNEITRVNNYCDGKDSNFTVKGSTSTKEVIASYEKDDITISLVLSIPDTYPLRVLTVEFSKRVGVTESQWRQWLLSMTSLLLTQDGSVLDACLLWKNSLDKHFEGVEVCPICYSMFHNGTIPKFQCKTCRNKFHAGCIYKWFQTSHKSNCPLCNTLIEN</sequence>
<dbReference type="EMBL" id="GL870947">
    <property type="protein sequence ID" value="EGC40043.1"/>
    <property type="molecule type" value="Genomic_DNA"/>
</dbReference>
<evidence type="ECO:0000313" key="18">
    <source>
        <dbReference type="EMBL" id="EGC40043.1"/>
    </source>
</evidence>
<dbReference type="OMA" id="IYGSHWE"/>
<evidence type="ECO:0000256" key="3">
    <source>
        <dbReference type="ARBA" id="ARBA00004906"/>
    </source>
</evidence>
<dbReference type="UniPathway" id="UPA00143"/>
<keyword evidence="11 14" id="KW-0863">Zinc-finger</keyword>
<dbReference type="GO" id="GO:0061630">
    <property type="term" value="F:ubiquitin protein ligase activity"/>
    <property type="evidence" value="ECO:0000318"/>
    <property type="project" value="GO_Central"/>
</dbReference>
<proteinExistence type="inferred from homology"/>
<protein>
    <recommendedName>
        <fullName evidence="6 15">E3 ubiquitin-protein ligase listerin</fullName>
        <ecNumber evidence="5 15">2.3.2.27</ecNumber>
    </recommendedName>
    <alternativeName>
        <fullName evidence="15">RING-type E3 ubiquitin transferase listerin</fullName>
    </alternativeName>
</protein>
<evidence type="ECO:0000256" key="15">
    <source>
        <dbReference type="RuleBase" id="RU367090"/>
    </source>
</evidence>
<dbReference type="InterPro" id="IPR039804">
    <property type="entry name" value="RING-CH-C4HC3_LTN1"/>
</dbReference>
<dbReference type="InterPro" id="IPR054477">
    <property type="entry name" value="LTN1_E3_ligase_6th"/>
</dbReference>
<feature type="domain" description="RING-type" evidence="17">
    <location>
        <begin position="1670"/>
        <end position="1715"/>
    </location>
</feature>
<dbReference type="Pfam" id="PF22958">
    <property type="entry name" value="Ltn1_1st"/>
    <property type="match status" value="1"/>
</dbReference>
<dbReference type="GO" id="GO:0072344">
    <property type="term" value="P:rescue of stalled ribosome"/>
    <property type="evidence" value="ECO:0000318"/>
    <property type="project" value="GO_Central"/>
</dbReference>
<accession>F0Z7M9</accession>
<dbReference type="PROSITE" id="PS50089">
    <property type="entry name" value="ZF_RING_2"/>
    <property type="match status" value="1"/>
</dbReference>
<keyword evidence="8 15" id="KW-0808">Transferase</keyword>
<dbReference type="InterPro" id="IPR039795">
    <property type="entry name" value="LTN1/Rkr1"/>
</dbReference>
<dbReference type="Pfam" id="PF22999">
    <property type="entry name" value="LTN1_E3_ligase_6th"/>
    <property type="match status" value="1"/>
</dbReference>
<dbReference type="CDD" id="cd16491">
    <property type="entry name" value="RING-CH-C4HC3_LTN1"/>
    <property type="match status" value="1"/>
</dbReference>
<keyword evidence="7" id="KW-0963">Cytoplasm</keyword>
<comment type="catalytic activity">
    <reaction evidence="1 15">
        <text>S-ubiquitinyl-[E2 ubiquitin-conjugating enzyme]-L-cysteine + [acceptor protein]-L-lysine = [E2 ubiquitin-conjugating enzyme]-L-cysteine + N(6)-ubiquitinyl-[acceptor protein]-L-lysine.</text>
        <dbReference type="EC" id="2.3.2.27"/>
    </reaction>
</comment>
<dbReference type="GeneID" id="10509346"/>
<dbReference type="InterPro" id="IPR054476">
    <property type="entry name" value="Ltn1_N"/>
</dbReference>
<dbReference type="InterPro" id="IPR001841">
    <property type="entry name" value="Znf_RING"/>
</dbReference>
<dbReference type="FunCoup" id="F0Z7M9">
    <property type="interactions" value="428"/>
</dbReference>
<evidence type="ECO:0000256" key="16">
    <source>
        <dbReference type="SAM" id="MobiDB-lite"/>
    </source>
</evidence>
<dbReference type="GO" id="GO:0016567">
    <property type="term" value="P:protein ubiquitination"/>
    <property type="evidence" value="ECO:0007669"/>
    <property type="project" value="UniProtKB-UniPathway"/>
</dbReference>
<dbReference type="OrthoDB" id="6108at2759"/>
<name>F0Z7M9_DICPU</name>
<evidence type="ECO:0000256" key="12">
    <source>
        <dbReference type="ARBA" id="ARBA00022786"/>
    </source>
</evidence>
<evidence type="ECO:0000256" key="2">
    <source>
        <dbReference type="ARBA" id="ARBA00004514"/>
    </source>
</evidence>
<dbReference type="RefSeq" id="XP_003283392.1">
    <property type="nucleotide sequence ID" value="XM_003283344.1"/>
</dbReference>
<dbReference type="FunFam" id="3.30.40.10:FF:000038">
    <property type="entry name" value="E3 ubiquitin-protein ligase listerin"/>
    <property type="match status" value="1"/>
</dbReference>
<dbReference type="GO" id="GO:1990116">
    <property type="term" value="P:ribosome-associated ubiquitin-dependent protein catabolic process"/>
    <property type="evidence" value="ECO:0000318"/>
    <property type="project" value="GO_Central"/>
</dbReference>
<dbReference type="PANTHER" id="PTHR12389">
    <property type="entry name" value="ZINC FINGER PROTEIN 294"/>
    <property type="match status" value="1"/>
</dbReference>
<dbReference type="KEGG" id="dpp:DICPUDRAFT_93458"/>
<keyword evidence="10" id="KW-0677">Repeat</keyword>
<evidence type="ECO:0000256" key="13">
    <source>
        <dbReference type="ARBA" id="ARBA00022833"/>
    </source>
</evidence>
<dbReference type="Proteomes" id="UP000001064">
    <property type="component" value="Unassembled WGS sequence"/>
</dbReference>
<comment type="similarity">
    <text evidence="4 15">Belongs to the LTN1 family.</text>
</comment>
<comment type="subunit">
    <text evidence="15">Component of the ribosome quality control complex (RQC).</text>
</comment>
<dbReference type="SUPFAM" id="SSF57850">
    <property type="entry name" value="RING/U-box"/>
    <property type="match status" value="1"/>
</dbReference>
<keyword evidence="13 15" id="KW-0862">Zinc</keyword>
<organism evidence="18 19">
    <name type="scientific">Dictyostelium purpureum</name>
    <name type="common">Slime mold</name>
    <dbReference type="NCBI Taxonomy" id="5786"/>
    <lineage>
        <taxon>Eukaryota</taxon>
        <taxon>Amoebozoa</taxon>
        <taxon>Evosea</taxon>
        <taxon>Eumycetozoa</taxon>
        <taxon>Dictyostelia</taxon>
        <taxon>Dictyosteliales</taxon>
        <taxon>Dictyosteliaceae</taxon>
        <taxon>Dictyostelium</taxon>
    </lineage>
</organism>
<dbReference type="InParanoid" id="F0Z7M9"/>
<comment type="subcellular location">
    <subcellularLocation>
        <location evidence="2">Cytoplasm</location>
        <location evidence="2">Cytosol</location>
    </subcellularLocation>
</comment>
<dbReference type="InterPro" id="IPR016024">
    <property type="entry name" value="ARM-type_fold"/>
</dbReference>
<evidence type="ECO:0000256" key="6">
    <source>
        <dbReference type="ARBA" id="ARBA00017157"/>
    </source>
</evidence>
<evidence type="ECO:0000256" key="9">
    <source>
        <dbReference type="ARBA" id="ARBA00022723"/>
    </source>
</evidence>
<dbReference type="PANTHER" id="PTHR12389:SF0">
    <property type="entry name" value="E3 UBIQUITIN-PROTEIN LIGASE LISTERIN"/>
    <property type="match status" value="1"/>
</dbReference>
<dbReference type="GO" id="GO:0008270">
    <property type="term" value="F:zinc ion binding"/>
    <property type="evidence" value="ECO:0007669"/>
    <property type="project" value="UniProtKB-KW"/>
</dbReference>
<dbReference type="Pfam" id="PF13639">
    <property type="entry name" value="zf-RING_2"/>
    <property type="match status" value="1"/>
</dbReference>
<dbReference type="Pfam" id="PF23009">
    <property type="entry name" value="UBC_like"/>
    <property type="match status" value="1"/>
</dbReference>
<dbReference type="GO" id="GO:1990112">
    <property type="term" value="C:RQC complex"/>
    <property type="evidence" value="ECO:0000318"/>
    <property type="project" value="GO_Central"/>
</dbReference>
<keyword evidence="12 15" id="KW-0833">Ubl conjugation pathway</keyword>
<evidence type="ECO:0000259" key="17">
    <source>
        <dbReference type="PROSITE" id="PS50089"/>
    </source>
</evidence>
<evidence type="ECO:0000256" key="8">
    <source>
        <dbReference type="ARBA" id="ARBA00022679"/>
    </source>
</evidence>